<name>A0AAD4LA08_9AGAM</name>
<keyword evidence="1" id="KW-1133">Transmembrane helix</keyword>
<dbReference type="AlphaFoldDB" id="A0AAD4LA08"/>
<evidence type="ECO:0000313" key="3">
    <source>
        <dbReference type="EMBL" id="KAH8983285.1"/>
    </source>
</evidence>
<dbReference type="Gene3D" id="2.160.20.10">
    <property type="entry name" value="Single-stranded right-handed beta-helix, Pectin lyase-like"/>
    <property type="match status" value="1"/>
</dbReference>
<accession>A0AAD4LA08</accession>
<dbReference type="InterPro" id="IPR006626">
    <property type="entry name" value="PbH1"/>
</dbReference>
<dbReference type="SUPFAM" id="SSF51126">
    <property type="entry name" value="Pectin lyase-like"/>
    <property type="match status" value="1"/>
</dbReference>
<feature type="transmembrane region" description="Helical" evidence="1">
    <location>
        <begin position="467"/>
        <end position="489"/>
    </location>
</feature>
<evidence type="ECO:0000256" key="1">
    <source>
        <dbReference type="SAM" id="Phobius"/>
    </source>
</evidence>
<organism evidence="3 4">
    <name type="scientific">Lactarius akahatsu</name>
    <dbReference type="NCBI Taxonomy" id="416441"/>
    <lineage>
        <taxon>Eukaryota</taxon>
        <taxon>Fungi</taxon>
        <taxon>Dikarya</taxon>
        <taxon>Basidiomycota</taxon>
        <taxon>Agaricomycotina</taxon>
        <taxon>Agaricomycetes</taxon>
        <taxon>Russulales</taxon>
        <taxon>Russulaceae</taxon>
        <taxon>Lactarius</taxon>
    </lineage>
</organism>
<dbReference type="Pfam" id="PF13229">
    <property type="entry name" value="Beta_helix"/>
    <property type="match status" value="1"/>
</dbReference>
<dbReference type="EMBL" id="JAKELL010000090">
    <property type="protein sequence ID" value="KAH8983285.1"/>
    <property type="molecule type" value="Genomic_DNA"/>
</dbReference>
<dbReference type="InterPro" id="IPR039448">
    <property type="entry name" value="Beta_helix"/>
</dbReference>
<reference evidence="3" key="1">
    <citation type="submission" date="2022-01" db="EMBL/GenBank/DDBJ databases">
        <title>Comparative genomics reveals a dynamic genome evolution in the ectomycorrhizal milk-cap (Lactarius) mushrooms.</title>
        <authorList>
            <consortium name="DOE Joint Genome Institute"/>
            <person name="Lebreton A."/>
            <person name="Tang N."/>
            <person name="Kuo A."/>
            <person name="LaButti K."/>
            <person name="Drula E."/>
            <person name="Barry K."/>
            <person name="Clum A."/>
            <person name="Lipzen A."/>
            <person name="Mousain D."/>
            <person name="Ng V."/>
            <person name="Wang R."/>
            <person name="Wang X."/>
            <person name="Dai Y."/>
            <person name="Henrissat B."/>
            <person name="Grigoriev I.V."/>
            <person name="Guerin-Laguette A."/>
            <person name="Yu F."/>
            <person name="Martin F.M."/>
        </authorList>
    </citation>
    <scope>NUCLEOTIDE SEQUENCE</scope>
    <source>
        <strain evidence="3">QP</strain>
    </source>
</reference>
<keyword evidence="1" id="KW-0812">Transmembrane</keyword>
<dbReference type="InterPro" id="IPR012334">
    <property type="entry name" value="Pectin_lyas_fold"/>
</dbReference>
<keyword evidence="1" id="KW-0472">Membrane</keyword>
<dbReference type="InterPro" id="IPR011050">
    <property type="entry name" value="Pectin_lyase_fold/virulence"/>
</dbReference>
<proteinExistence type="predicted"/>
<keyword evidence="4" id="KW-1185">Reference proteome</keyword>
<dbReference type="Proteomes" id="UP001201163">
    <property type="component" value="Unassembled WGS sequence"/>
</dbReference>
<comment type="caution">
    <text evidence="3">The sequence shown here is derived from an EMBL/GenBank/DDBJ whole genome shotgun (WGS) entry which is preliminary data.</text>
</comment>
<protein>
    <recommendedName>
        <fullName evidence="2">Right handed beta helix domain-containing protein</fullName>
    </recommendedName>
</protein>
<evidence type="ECO:0000259" key="2">
    <source>
        <dbReference type="Pfam" id="PF13229"/>
    </source>
</evidence>
<evidence type="ECO:0000313" key="4">
    <source>
        <dbReference type="Proteomes" id="UP001201163"/>
    </source>
</evidence>
<feature type="domain" description="Right handed beta helix" evidence="2">
    <location>
        <begin position="229"/>
        <end position="382"/>
    </location>
</feature>
<dbReference type="SMART" id="SM00710">
    <property type="entry name" value="PbH1"/>
    <property type="match status" value="4"/>
</dbReference>
<gene>
    <name evidence="3" type="ORF">EDB92DRAFT_1936711</name>
</gene>
<sequence>MPSFLAEILARPHGRVYSRAICRPKRLVHFWLFNTTSPNLPLIFRLRRIILSVTFVALSRSRLVYVFLLDRLFPLPAQSSIVDLVPCISPDPANTVTGRLNIALNSSGPGFVLQLCPNAHYMIQAPILFAAPDQEISTVGYPTDDSRATLVVNGPVANGTGHTTAVDGTCSNCKGVKLRNIQVSIHISFRVVANIEMGGPNSNQLIEYVRSYDPRSWSCLHVAEGGLLCNNVTIQNNDIGPCGSDAYMQWADGISVSCRSAAVCNNLVNDPTDGGIVLFGSPGSIVENNIIWVTHNTLLGGINMVDVTPWGDSMSATQSDGANVDDVIIKIGIAIGPQTWFGDYFGANVSSSGTVLGNRFTGAFGYGIAITSARNFTVQDNVLLGNTSFIGSRGPNCSTSDPTPASAPFIVELANVTSTTLQPDFQSVQDAKGLTCIQPPDGGDYWPYGGNPQALPPLRFCSPSAKVGLETGSIITITSVIDIVVAVILRRKAMQGAVNLQFKKSVSRSRAASEAGIVKECL</sequence>